<comment type="caution">
    <text evidence="1">The sequence shown here is derived from an EMBL/GenBank/DDBJ whole genome shotgun (WGS) entry which is preliminary data.</text>
</comment>
<gene>
    <name evidence="1" type="ORF">ACFQZQ_05315</name>
</gene>
<proteinExistence type="predicted"/>
<keyword evidence="2" id="KW-1185">Reference proteome</keyword>
<protein>
    <submittedName>
        <fullName evidence="1">Uncharacterized protein</fullName>
    </submittedName>
</protein>
<evidence type="ECO:0000313" key="2">
    <source>
        <dbReference type="Proteomes" id="UP001597090"/>
    </source>
</evidence>
<accession>A0ABW2YPF3</accession>
<dbReference type="InterPro" id="IPR038056">
    <property type="entry name" value="YjbR-like_sf"/>
</dbReference>
<evidence type="ECO:0000313" key="1">
    <source>
        <dbReference type="EMBL" id="MFD0738696.1"/>
    </source>
</evidence>
<dbReference type="RefSeq" id="WP_386811604.1">
    <property type="nucleotide sequence ID" value="NZ_JBHTIH010000002.1"/>
</dbReference>
<dbReference type="EMBL" id="JBHTIH010000002">
    <property type="protein sequence ID" value="MFD0738696.1"/>
    <property type="molecule type" value="Genomic_DNA"/>
</dbReference>
<reference evidence="2" key="1">
    <citation type="journal article" date="2019" name="Int. J. Syst. Evol. Microbiol.">
        <title>The Global Catalogue of Microorganisms (GCM) 10K type strain sequencing project: providing services to taxonomists for standard genome sequencing and annotation.</title>
        <authorList>
            <consortium name="The Broad Institute Genomics Platform"/>
            <consortium name="The Broad Institute Genome Sequencing Center for Infectious Disease"/>
            <person name="Wu L."/>
            <person name="Ma J."/>
        </authorList>
    </citation>
    <scope>NUCLEOTIDE SEQUENCE [LARGE SCALE GENOMIC DNA]</scope>
    <source>
        <strain evidence="2">CCUG 55491</strain>
    </source>
</reference>
<dbReference type="SUPFAM" id="SSF142906">
    <property type="entry name" value="YjbR-like"/>
    <property type="match status" value="1"/>
</dbReference>
<sequence length="108" mass="11518">MDSTPIDGIDAAALRALVGAWPGVADGVKWEDDLVFTVAAKMFCVTCLRGPQVGTLSFKVEGEGERLRDALKRIACPTERPAMDGRAGVLRQGRLLAGEPQASAYAMR</sequence>
<organism evidence="1 2">
    <name type="scientific">Lysobacter koreensis</name>
    <dbReference type="NCBI Taxonomy" id="266122"/>
    <lineage>
        <taxon>Bacteria</taxon>
        <taxon>Pseudomonadati</taxon>
        <taxon>Pseudomonadota</taxon>
        <taxon>Gammaproteobacteria</taxon>
        <taxon>Lysobacterales</taxon>
        <taxon>Lysobacteraceae</taxon>
        <taxon>Lysobacter</taxon>
    </lineage>
</organism>
<name>A0ABW2YPF3_9GAMM</name>
<dbReference type="Proteomes" id="UP001597090">
    <property type="component" value="Unassembled WGS sequence"/>
</dbReference>